<evidence type="ECO:0000313" key="3">
    <source>
        <dbReference type="Proteomes" id="UP001144396"/>
    </source>
</evidence>
<accession>A0A9W6CVF2</accession>
<proteinExistence type="predicted"/>
<dbReference type="AlphaFoldDB" id="A0A9W6CVF2"/>
<gene>
    <name evidence="2" type="ORF">ARHIZOSPH14_13420</name>
</gene>
<keyword evidence="3" id="KW-1185">Reference proteome</keyword>
<feature type="region of interest" description="Disordered" evidence="1">
    <location>
        <begin position="77"/>
        <end position="134"/>
    </location>
</feature>
<comment type="caution">
    <text evidence="2">The sequence shown here is derived from an EMBL/GenBank/DDBJ whole genome shotgun (WGS) entry which is preliminary data.</text>
</comment>
<feature type="compositionally biased region" description="Basic residues" evidence="1">
    <location>
        <begin position="102"/>
        <end position="112"/>
    </location>
</feature>
<evidence type="ECO:0000313" key="2">
    <source>
        <dbReference type="EMBL" id="GLI27100.1"/>
    </source>
</evidence>
<feature type="compositionally biased region" description="Low complexity" evidence="1">
    <location>
        <begin position="77"/>
        <end position="101"/>
    </location>
</feature>
<dbReference type="Proteomes" id="UP001144396">
    <property type="component" value="Unassembled WGS sequence"/>
</dbReference>
<feature type="compositionally biased region" description="Low complexity" evidence="1">
    <location>
        <begin position="113"/>
        <end position="134"/>
    </location>
</feature>
<evidence type="ECO:0008006" key="4">
    <source>
        <dbReference type="Google" id="ProtNLM"/>
    </source>
</evidence>
<dbReference type="EMBL" id="BSDP01000001">
    <property type="protein sequence ID" value="GLI27100.1"/>
    <property type="molecule type" value="Genomic_DNA"/>
</dbReference>
<evidence type="ECO:0000256" key="1">
    <source>
        <dbReference type="SAM" id="MobiDB-lite"/>
    </source>
</evidence>
<protein>
    <recommendedName>
        <fullName evidence="4">YtxH domain-containing protein</fullName>
    </recommendedName>
</protein>
<reference evidence="2" key="1">
    <citation type="submission" date="2022-12" db="EMBL/GenBank/DDBJ databases">
        <title>Reference genome sequencing for broad-spectrum identification of bacterial and archaeal isolates by mass spectrometry.</title>
        <authorList>
            <person name="Sekiguchi Y."/>
            <person name="Tourlousse D.M."/>
        </authorList>
    </citation>
    <scope>NUCLEOTIDE SEQUENCE</scope>
    <source>
        <strain evidence="2">14</strain>
    </source>
</reference>
<name>A0A9W6CVF2_9MICO</name>
<organism evidence="2 3">
    <name type="scientific">Agromyces rhizosphaerae</name>
    <dbReference type="NCBI Taxonomy" id="88374"/>
    <lineage>
        <taxon>Bacteria</taxon>
        <taxon>Bacillati</taxon>
        <taxon>Actinomycetota</taxon>
        <taxon>Actinomycetes</taxon>
        <taxon>Micrococcales</taxon>
        <taxon>Microbacteriaceae</taxon>
        <taxon>Agromyces</taxon>
    </lineage>
</organism>
<dbReference type="RefSeq" id="WP_281883340.1">
    <property type="nucleotide sequence ID" value="NZ_BSDP01000001.1"/>
</dbReference>
<sequence>MKGKLLFVVGLATGYVLGTRAGRERYEQIKSAAERVWNQPAVQQGVGTAKEFALSRVGDVSDKVLDGTKKLVRQATKAASSVQEAAAEGVAEAKQAPAAKTPAKKPAAKKPAAKSSTTRSGAKTTSTSSDSSDS</sequence>